<proteinExistence type="predicted"/>
<dbReference type="PANTHER" id="PTHR35007:SF3">
    <property type="entry name" value="POSSIBLE CONSERVED ALANINE RICH MEMBRANE PROTEIN"/>
    <property type="match status" value="1"/>
</dbReference>
<accession>A0A6J4NF81</accession>
<feature type="domain" description="Type II secretion system protein GspF" evidence="7">
    <location>
        <begin position="49"/>
        <end position="170"/>
    </location>
</feature>
<reference evidence="8" key="1">
    <citation type="submission" date="2020-02" db="EMBL/GenBank/DDBJ databases">
        <authorList>
            <person name="Meier V. D."/>
        </authorList>
    </citation>
    <scope>NUCLEOTIDE SEQUENCE</scope>
    <source>
        <strain evidence="8">AVDCRST_MAG21</strain>
    </source>
</reference>
<evidence type="ECO:0000256" key="4">
    <source>
        <dbReference type="ARBA" id="ARBA00022989"/>
    </source>
</evidence>
<name>A0A6J4NF81_9ACTN</name>
<keyword evidence="5 6" id="KW-0472">Membrane</keyword>
<evidence type="ECO:0000313" key="8">
    <source>
        <dbReference type="EMBL" id="CAA9383595.1"/>
    </source>
</evidence>
<keyword evidence="4 6" id="KW-1133">Transmembrane helix</keyword>
<evidence type="ECO:0000259" key="7">
    <source>
        <dbReference type="Pfam" id="PF00482"/>
    </source>
</evidence>
<sequence length="183" mass="19426">MTRLVDGPLGWVAGGLAAVGLLRWFQRLGEEPERQRRDQIVRDLPVVVDLLVACLRAGRAVDDALDAVADAWPGPVSAFLRTASAQLALGGEPHAVWHHWGADPALAPLARAFARASRSGASVTTTLEHAATELRQVRRWSGQARARSVGVRTAAPLGLCFMPAFILIGVVPTVIGTFSAAVL</sequence>
<dbReference type="PANTHER" id="PTHR35007">
    <property type="entry name" value="INTEGRAL MEMBRANE PROTEIN-RELATED"/>
    <property type="match status" value="1"/>
</dbReference>
<dbReference type="EMBL" id="CADCUL010000157">
    <property type="protein sequence ID" value="CAA9383595.1"/>
    <property type="molecule type" value="Genomic_DNA"/>
</dbReference>
<evidence type="ECO:0000256" key="5">
    <source>
        <dbReference type="ARBA" id="ARBA00023136"/>
    </source>
</evidence>
<gene>
    <name evidence="8" type="ORF">AVDCRST_MAG21-1790</name>
</gene>
<evidence type="ECO:0000256" key="2">
    <source>
        <dbReference type="ARBA" id="ARBA00022475"/>
    </source>
</evidence>
<evidence type="ECO:0000256" key="6">
    <source>
        <dbReference type="SAM" id="Phobius"/>
    </source>
</evidence>
<keyword evidence="3 6" id="KW-0812">Transmembrane</keyword>
<feature type="transmembrane region" description="Helical" evidence="6">
    <location>
        <begin position="157"/>
        <end position="182"/>
    </location>
</feature>
<evidence type="ECO:0000256" key="1">
    <source>
        <dbReference type="ARBA" id="ARBA00004651"/>
    </source>
</evidence>
<organism evidence="8">
    <name type="scientific">uncultured Nocardioidaceae bacterium</name>
    <dbReference type="NCBI Taxonomy" id="253824"/>
    <lineage>
        <taxon>Bacteria</taxon>
        <taxon>Bacillati</taxon>
        <taxon>Actinomycetota</taxon>
        <taxon>Actinomycetes</taxon>
        <taxon>Propionibacteriales</taxon>
        <taxon>Nocardioidaceae</taxon>
        <taxon>environmental samples</taxon>
    </lineage>
</organism>
<dbReference type="Pfam" id="PF00482">
    <property type="entry name" value="T2SSF"/>
    <property type="match status" value="1"/>
</dbReference>
<dbReference type="AlphaFoldDB" id="A0A6J4NF81"/>
<protein>
    <recommendedName>
        <fullName evidence="7">Type II secretion system protein GspF domain-containing protein</fullName>
    </recommendedName>
</protein>
<dbReference type="InterPro" id="IPR018076">
    <property type="entry name" value="T2SS_GspF_dom"/>
</dbReference>
<feature type="transmembrane region" description="Helical" evidence="6">
    <location>
        <begin position="6"/>
        <end position="25"/>
    </location>
</feature>
<evidence type="ECO:0000256" key="3">
    <source>
        <dbReference type="ARBA" id="ARBA00022692"/>
    </source>
</evidence>
<keyword evidence="2" id="KW-1003">Cell membrane</keyword>
<dbReference type="GO" id="GO:0005886">
    <property type="term" value="C:plasma membrane"/>
    <property type="evidence" value="ECO:0007669"/>
    <property type="project" value="UniProtKB-SubCell"/>
</dbReference>
<comment type="subcellular location">
    <subcellularLocation>
        <location evidence="1">Cell membrane</location>
        <topology evidence="1">Multi-pass membrane protein</topology>
    </subcellularLocation>
</comment>